<comment type="caution">
    <text evidence="1">The sequence shown here is derived from an EMBL/GenBank/DDBJ whole genome shotgun (WGS) entry which is preliminary data.</text>
</comment>
<dbReference type="AlphaFoldDB" id="A0AA88LAU0"/>
<proteinExistence type="predicted"/>
<evidence type="ECO:0000313" key="1">
    <source>
        <dbReference type="EMBL" id="KAK2718586.1"/>
    </source>
</evidence>
<accession>A0AA88LAU0</accession>
<evidence type="ECO:0000313" key="2">
    <source>
        <dbReference type="Proteomes" id="UP001187531"/>
    </source>
</evidence>
<organism evidence="1 2">
    <name type="scientific">Artemia franciscana</name>
    <name type="common">Brine shrimp</name>
    <name type="synonym">Artemia sanfranciscana</name>
    <dbReference type="NCBI Taxonomy" id="6661"/>
    <lineage>
        <taxon>Eukaryota</taxon>
        <taxon>Metazoa</taxon>
        <taxon>Ecdysozoa</taxon>
        <taxon>Arthropoda</taxon>
        <taxon>Crustacea</taxon>
        <taxon>Branchiopoda</taxon>
        <taxon>Anostraca</taxon>
        <taxon>Artemiidae</taxon>
        <taxon>Artemia</taxon>
    </lineage>
</organism>
<name>A0AA88LAU0_ARTSF</name>
<dbReference type="Proteomes" id="UP001187531">
    <property type="component" value="Unassembled WGS sequence"/>
</dbReference>
<keyword evidence="2" id="KW-1185">Reference proteome</keyword>
<sequence>MDFLYTCCFDAGTYELQSEDAQAISTLTKYSRIGNLKKYMRPIKKTRGKNDPPAVATITTASLSREILLKMLAIGFSIALVKRTRQSKDYLGYIRLQDIGRQLIQDEEIQITEDLIIKDALIHYVHEDGLELMKKFRTQRELNQNLKRSELKCSIQRKRPVGLCQEAKYLRKRYGDWSGYI</sequence>
<dbReference type="EMBL" id="JAVRJZ010000009">
    <property type="protein sequence ID" value="KAK2718586.1"/>
    <property type="molecule type" value="Genomic_DNA"/>
</dbReference>
<protein>
    <submittedName>
        <fullName evidence="1">Uncharacterized protein</fullName>
    </submittedName>
</protein>
<gene>
    <name evidence="1" type="ORF">QYM36_005801</name>
</gene>
<reference evidence="1" key="1">
    <citation type="submission" date="2023-07" db="EMBL/GenBank/DDBJ databases">
        <title>Chromosome-level genome assembly of Artemia franciscana.</title>
        <authorList>
            <person name="Jo E."/>
        </authorList>
    </citation>
    <scope>NUCLEOTIDE SEQUENCE</scope>
    <source>
        <tissue evidence="1">Whole body</tissue>
    </source>
</reference>